<dbReference type="Pfam" id="PF04023">
    <property type="entry name" value="FeoA"/>
    <property type="match status" value="1"/>
</dbReference>
<dbReference type="GO" id="GO:0046914">
    <property type="term" value="F:transition metal ion binding"/>
    <property type="evidence" value="ECO:0007669"/>
    <property type="project" value="InterPro"/>
</dbReference>
<dbReference type="InterPro" id="IPR008988">
    <property type="entry name" value="Transcriptional_repressor_C"/>
</dbReference>
<dbReference type="RefSeq" id="WP_132079325.1">
    <property type="nucleotide sequence ID" value="NZ_SLUI01000006.1"/>
</dbReference>
<dbReference type="SMART" id="SM00899">
    <property type="entry name" value="FeoA"/>
    <property type="match status" value="1"/>
</dbReference>
<keyword evidence="4" id="KW-1185">Reference proteome</keyword>
<reference evidence="3 4" key="1">
    <citation type="submission" date="2019-03" db="EMBL/GenBank/DDBJ databases">
        <title>Genomic Encyclopedia of Type Strains, Phase IV (KMG-IV): sequencing the most valuable type-strain genomes for metagenomic binning, comparative biology and taxonomic classification.</title>
        <authorList>
            <person name="Goeker M."/>
        </authorList>
    </citation>
    <scope>NUCLEOTIDE SEQUENCE [LARGE SCALE GENOMIC DNA]</scope>
    <source>
        <strain evidence="3 4">DSM 15969</strain>
    </source>
</reference>
<dbReference type="AlphaFoldDB" id="A0A4R1Q718"/>
<protein>
    <submittedName>
        <fullName evidence="3">Ferrous iron transport protein A</fullName>
    </submittedName>
</protein>
<accession>A0A4R1Q718</accession>
<dbReference type="SUPFAM" id="SSF50037">
    <property type="entry name" value="C-terminal domain of transcriptional repressors"/>
    <property type="match status" value="1"/>
</dbReference>
<organism evidence="3 4">
    <name type="scientific">Anaerospora hongkongensis</name>
    <dbReference type="NCBI Taxonomy" id="244830"/>
    <lineage>
        <taxon>Bacteria</taxon>
        <taxon>Bacillati</taxon>
        <taxon>Bacillota</taxon>
        <taxon>Negativicutes</taxon>
        <taxon>Selenomonadales</taxon>
        <taxon>Sporomusaceae</taxon>
        <taxon>Anaerospora</taxon>
    </lineage>
</organism>
<dbReference type="InterPro" id="IPR038157">
    <property type="entry name" value="FeoA_core_dom"/>
</dbReference>
<dbReference type="EMBL" id="SLUI01000006">
    <property type="protein sequence ID" value="TCL37180.1"/>
    <property type="molecule type" value="Genomic_DNA"/>
</dbReference>
<evidence type="ECO:0000313" key="4">
    <source>
        <dbReference type="Proteomes" id="UP000295063"/>
    </source>
</evidence>
<dbReference type="OrthoDB" id="532181at2"/>
<comment type="caution">
    <text evidence="3">The sequence shown here is derived from an EMBL/GenBank/DDBJ whole genome shotgun (WGS) entry which is preliminary data.</text>
</comment>
<dbReference type="Gene3D" id="2.30.30.90">
    <property type="match status" value="1"/>
</dbReference>
<keyword evidence="1" id="KW-0408">Iron</keyword>
<evidence type="ECO:0000313" key="3">
    <source>
        <dbReference type="EMBL" id="TCL37180.1"/>
    </source>
</evidence>
<evidence type="ECO:0000259" key="2">
    <source>
        <dbReference type="SMART" id="SM00899"/>
    </source>
</evidence>
<dbReference type="Proteomes" id="UP000295063">
    <property type="component" value="Unassembled WGS sequence"/>
</dbReference>
<gene>
    <name evidence="3" type="ORF">EV210_10645</name>
</gene>
<feature type="domain" description="Ferrous iron transporter FeoA-like" evidence="2">
    <location>
        <begin position="11"/>
        <end position="81"/>
    </location>
</feature>
<proteinExistence type="predicted"/>
<dbReference type="InterPro" id="IPR007167">
    <property type="entry name" value="Fe-transptr_FeoA-like"/>
</dbReference>
<evidence type="ECO:0000256" key="1">
    <source>
        <dbReference type="ARBA" id="ARBA00023004"/>
    </source>
</evidence>
<sequence length="86" mass="9184">MSKLNENAKLIPITNMQNGQEGTIVELVTQDKNILRKLMSMGILPGVGVKLIMKYPSVVLQAGYTQVALDLGIASVVVVDPIAYAG</sequence>
<name>A0A4R1Q718_9FIRM</name>